<proteinExistence type="predicted"/>
<name>A0A2S9RQJ6_HAEIF</name>
<gene>
    <name evidence="2" type="ORF">BV102_00508</name>
</gene>
<reference evidence="2 3" key="1">
    <citation type="submission" date="2017-04" db="EMBL/GenBank/DDBJ databases">
        <title>Haemophilus influenzae in COPD genome sequencing project.</title>
        <authorList>
            <person name="Murphy T.F."/>
            <person name="Kong Y."/>
            <person name="Nadendla S."/>
            <person name="Tettelin H."/>
            <person name="Pettigrew M."/>
        </authorList>
    </citation>
    <scope>NUCLEOTIDE SEQUENCE [LARGE SCALE GENOMIC DNA]</scope>
    <source>
        <strain evidence="2 3">56P127H1</strain>
    </source>
</reference>
<feature type="transmembrane region" description="Helical" evidence="1">
    <location>
        <begin position="67"/>
        <end position="83"/>
    </location>
</feature>
<feature type="transmembrane region" description="Helical" evidence="1">
    <location>
        <begin position="142"/>
        <end position="161"/>
    </location>
</feature>
<dbReference type="Proteomes" id="UP000238532">
    <property type="component" value="Unassembled WGS sequence"/>
</dbReference>
<dbReference type="EMBL" id="NEBY01000158">
    <property type="protein sequence ID" value="PRJ62926.1"/>
    <property type="molecule type" value="Genomic_DNA"/>
</dbReference>
<dbReference type="InterPro" id="IPR025576">
    <property type="entry name" value="YwiC"/>
</dbReference>
<feature type="transmembrane region" description="Helical" evidence="1">
    <location>
        <begin position="220"/>
        <end position="238"/>
    </location>
</feature>
<keyword evidence="1" id="KW-1133">Transmembrane helix</keyword>
<feature type="transmembrane region" description="Helical" evidence="1">
    <location>
        <begin position="35"/>
        <end position="55"/>
    </location>
</feature>
<evidence type="ECO:0000313" key="2">
    <source>
        <dbReference type="EMBL" id="PRJ62926.1"/>
    </source>
</evidence>
<feature type="transmembrane region" description="Helical" evidence="1">
    <location>
        <begin position="89"/>
        <end position="106"/>
    </location>
</feature>
<comment type="caution">
    <text evidence="2">The sequence shown here is derived from an EMBL/GenBank/DDBJ whole genome shotgun (WGS) entry which is preliminary data.</text>
</comment>
<sequence>MIMKLLISNQHGAIVMALVPFIYGMLLANPVWAHVFLLLGWFSLYLMTYPFLNLFKDKNLELYKKWSVIYFAAAVIFAIPALIYNWQVLYFMFAMLPFVAVNIYFTKKKDERNLWNDLVGILIFALAGMGSYYFSDRTFDEKILWVAIYPTLFFIGTTLYVKSMMRERKNPRYFWASVIFHLLCVLIFVVSQQFILALAFVPGLVRAVYLPTKKLSVMQVGLTEFAITAVFFILLLIATL</sequence>
<accession>A0A2S9RQJ6</accession>
<feature type="transmembrane region" description="Helical" evidence="1">
    <location>
        <begin position="173"/>
        <end position="200"/>
    </location>
</feature>
<organism evidence="2 3">
    <name type="scientific">Haemophilus influenzae</name>
    <dbReference type="NCBI Taxonomy" id="727"/>
    <lineage>
        <taxon>Bacteria</taxon>
        <taxon>Pseudomonadati</taxon>
        <taxon>Pseudomonadota</taxon>
        <taxon>Gammaproteobacteria</taxon>
        <taxon>Pasteurellales</taxon>
        <taxon>Pasteurellaceae</taxon>
        <taxon>Haemophilus</taxon>
    </lineage>
</organism>
<feature type="transmembrane region" description="Helical" evidence="1">
    <location>
        <begin position="12"/>
        <end position="29"/>
    </location>
</feature>
<evidence type="ECO:0000313" key="3">
    <source>
        <dbReference type="Proteomes" id="UP000238532"/>
    </source>
</evidence>
<evidence type="ECO:0000256" key="1">
    <source>
        <dbReference type="SAM" id="Phobius"/>
    </source>
</evidence>
<feature type="transmembrane region" description="Helical" evidence="1">
    <location>
        <begin position="118"/>
        <end position="135"/>
    </location>
</feature>
<keyword evidence="1" id="KW-0812">Transmembrane</keyword>
<evidence type="ECO:0008006" key="4">
    <source>
        <dbReference type="Google" id="ProtNLM"/>
    </source>
</evidence>
<protein>
    <recommendedName>
        <fullName evidence="4">Sugar phosphate permease</fullName>
    </recommendedName>
</protein>
<keyword evidence="1" id="KW-0472">Membrane</keyword>
<dbReference type="AlphaFoldDB" id="A0A2S9RQJ6"/>
<dbReference type="Pfam" id="PF14256">
    <property type="entry name" value="YwiC"/>
    <property type="match status" value="1"/>
</dbReference>